<organism evidence="1">
    <name type="scientific">Anguilla anguilla</name>
    <name type="common">European freshwater eel</name>
    <name type="synonym">Muraena anguilla</name>
    <dbReference type="NCBI Taxonomy" id="7936"/>
    <lineage>
        <taxon>Eukaryota</taxon>
        <taxon>Metazoa</taxon>
        <taxon>Chordata</taxon>
        <taxon>Craniata</taxon>
        <taxon>Vertebrata</taxon>
        <taxon>Euteleostomi</taxon>
        <taxon>Actinopterygii</taxon>
        <taxon>Neopterygii</taxon>
        <taxon>Teleostei</taxon>
        <taxon>Anguilliformes</taxon>
        <taxon>Anguillidae</taxon>
        <taxon>Anguilla</taxon>
    </lineage>
</organism>
<accession>A0A0E9V3J8</accession>
<reference evidence="1" key="1">
    <citation type="submission" date="2014-11" db="EMBL/GenBank/DDBJ databases">
        <authorList>
            <person name="Amaro Gonzalez C."/>
        </authorList>
    </citation>
    <scope>NUCLEOTIDE SEQUENCE</scope>
</reference>
<evidence type="ECO:0000313" key="1">
    <source>
        <dbReference type="EMBL" id="JAH71808.1"/>
    </source>
</evidence>
<dbReference type="AlphaFoldDB" id="A0A0E9V3J8"/>
<name>A0A0E9V3J8_ANGAN</name>
<reference evidence="1" key="2">
    <citation type="journal article" date="2015" name="Fish Shellfish Immunol.">
        <title>Early steps in the European eel (Anguilla anguilla)-Vibrio vulnificus interaction in the gills: Role of the RtxA13 toxin.</title>
        <authorList>
            <person name="Callol A."/>
            <person name="Pajuelo D."/>
            <person name="Ebbesson L."/>
            <person name="Teles M."/>
            <person name="MacKenzie S."/>
            <person name="Amaro C."/>
        </authorList>
    </citation>
    <scope>NUCLEOTIDE SEQUENCE</scope>
</reference>
<sequence length="27" mass="3090">MYAQNNLLIVLLHITVSKHCSVRTTYA</sequence>
<dbReference type="EMBL" id="GBXM01036769">
    <property type="protein sequence ID" value="JAH71808.1"/>
    <property type="molecule type" value="Transcribed_RNA"/>
</dbReference>
<proteinExistence type="predicted"/>
<protein>
    <submittedName>
        <fullName evidence="1">Uncharacterized protein</fullName>
    </submittedName>
</protein>